<protein>
    <recommendedName>
        <fullName evidence="11">Peroxinectin</fullName>
    </recommendedName>
</protein>
<dbReference type="AlphaFoldDB" id="A0AAE1NTN4"/>
<evidence type="ECO:0000256" key="8">
    <source>
        <dbReference type="SAM" id="SignalP"/>
    </source>
</evidence>
<evidence type="ECO:0000256" key="1">
    <source>
        <dbReference type="ARBA" id="ARBA00004613"/>
    </source>
</evidence>
<keyword evidence="2" id="KW-0964">Secreted</keyword>
<keyword evidence="3" id="KW-0575">Peroxidase</keyword>
<evidence type="ECO:0000256" key="7">
    <source>
        <dbReference type="SAM" id="MobiDB-lite"/>
    </source>
</evidence>
<dbReference type="GO" id="GO:0046872">
    <property type="term" value="F:metal ion binding"/>
    <property type="evidence" value="ECO:0007669"/>
    <property type="project" value="UniProtKB-KW"/>
</dbReference>
<comment type="subcellular location">
    <subcellularLocation>
        <location evidence="1">Secreted</location>
    </subcellularLocation>
</comment>
<evidence type="ECO:0000256" key="3">
    <source>
        <dbReference type="ARBA" id="ARBA00022559"/>
    </source>
</evidence>
<dbReference type="Proteomes" id="UP001292094">
    <property type="component" value="Unassembled WGS sequence"/>
</dbReference>
<keyword evidence="3" id="KW-0560">Oxidoreductase</keyword>
<evidence type="ECO:0000256" key="4">
    <source>
        <dbReference type="ARBA" id="ARBA00022729"/>
    </source>
</evidence>
<feature type="signal peptide" evidence="8">
    <location>
        <begin position="1"/>
        <end position="23"/>
    </location>
</feature>
<dbReference type="SUPFAM" id="SSF48113">
    <property type="entry name" value="Heme-dependent peroxidases"/>
    <property type="match status" value="2"/>
</dbReference>
<feature type="chain" id="PRO_5041997288" description="Peroxinectin" evidence="8">
    <location>
        <begin position="24"/>
        <end position="943"/>
    </location>
</feature>
<evidence type="ECO:0000313" key="9">
    <source>
        <dbReference type="EMBL" id="KAK4295989.1"/>
    </source>
</evidence>
<dbReference type="Gene3D" id="1.10.640.10">
    <property type="entry name" value="Haem peroxidase domain superfamily, animal type"/>
    <property type="match status" value="2"/>
</dbReference>
<dbReference type="PANTHER" id="PTHR11475">
    <property type="entry name" value="OXIDASE/PEROXIDASE"/>
    <property type="match status" value="1"/>
</dbReference>
<sequence length="943" mass="103657">MWGSREVFVAVLIITTTTTLTAGQVVFPDKQPQGFTTTGGGGGGGGGGGFSLGGGPGVDGGGGGGGGDAIFFPRATQEPDVPCTTYEGKGGSCRLLIKCATFYAEIAELSRSPCTITTTQSGVCCPSTKEATADVGGLISKQPPGAPLQLGISPPQINTACEKGLQSLTEKEEFEEQLLTNNIVAQKGTPVSLHAQLFQTSNDIVHKAKDAEKNLAASVNLVREFNLTKDQGGFGLPTFGVQNTIIANTCPPEPQCPVTKYRTIDGTCNNLGRKSWGSSGTAFQRILAPDYDEGVNTPRFRAASGARLPSLPSLSLSYIPPSLSPTSLPPISIPPSLLPSLSSSNQLFFQASTLPVSELSQVPVYPLFPPSLSPTSIPLFSPSIPLFHPSLPPSLPLFIKPTIFPGVNTPRFRAASGARLPSPRTVSSQVILDRDNIYDNFTLLIMQWGQFLDHDITHTPITKGRNMSDITCCSKGKQRDLRELHPDCMPILIPETDSFYSKFGQKCMEFVRSMPAVRPKCNFGPREQMNQITSYLDASNVYGSSLKEMRELRTFTGGLLKDSNTARHLLPPKPSECRDNSGQHFCFLAGDSRVNEQPQLAVMHTIWMRQHNKLARELSLLNPGWNDEILYQEARRIVAAQMQHITYHEYLPIILGRRFMETFGLVPRKSGYSPGYRKDIDSTITNAFATAAFRYGHTLISGSMKMFDKFGIVNSNLRLSEHQFSPFTLYEKDGIDSLLRGISFQRSQKFDRFFSEELTNHLFAGKSPFGMDLVALNIQRGRDHGLPGYNQWRKICQLPLATNFADLTDVMDHTVVEQLRQIYQHVDDIDIFIGGIAETPSPGSLLGHTFLCIVGDQFARLRLGDRFFYENGGLESSFSLAQLEQLRHTSMARVMCDNSDDLEMMQPLAFIRPHLANMRASCKVGPLIPHMSLDPWRNEPVWV</sequence>
<keyword evidence="10" id="KW-1185">Reference proteome</keyword>
<dbReference type="PROSITE" id="PS50292">
    <property type="entry name" value="PEROXIDASE_3"/>
    <property type="match status" value="1"/>
</dbReference>
<dbReference type="PANTHER" id="PTHR11475:SF4">
    <property type="entry name" value="CHORION PEROXIDASE"/>
    <property type="match status" value="1"/>
</dbReference>
<dbReference type="EMBL" id="JAWZYT010003955">
    <property type="protein sequence ID" value="KAK4295989.1"/>
    <property type="molecule type" value="Genomic_DNA"/>
</dbReference>
<keyword evidence="6" id="KW-0349">Heme</keyword>
<evidence type="ECO:0008006" key="11">
    <source>
        <dbReference type="Google" id="ProtNLM"/>
    </source>
</evidence>
<organism evidence="9 10">
    <name type="scientific">Petrolisthes manimaculis</name>
    <dbReference type="NCBI Taxonomy" id="1843537"/>
    <lineage>
        <taxon>Eukaryota</taxon>
        <taxon>Metazoa</taxon>
        <taxon>Ecdysozoa</taxon>
        <taxon>Arthropoda</taxon>
        <taxon>Crustacea</taxon>
        <taxon>Multicrustacea</taxon>
        <taxon>Malacostraca</taxon>
        <taxon>Eumalacostraca</taxon>
        <taxon>Eucarida</taxon>
        <taxon>Decapoda</taxon>
        <taxon>Pleocyemata</taxon>
        <taxon>Anomura</taxon>
        <taxon>Galatheoidea</taxon>
        <taxon>Porcellanidae</taxon>
        <taxon>Petrolisthes</taxon>
    </lineage>
</organism>
<keyword evidence="6" id="KW-0479">Metal-binding</keyword>
<evidence type="ECO:0000313" key="10">
    <source>
        <dbReference type="Proteomes" id="UP001292094"/>
    </source>
</evidence>
<accession>A0AAE1NTN4</accession>
<dbReference type="InterPro" id="IPR019791">
    <property type="entry name" value="Haem_peroxidase_animal"/>
</dbReference>
<reference evidence="9" key="1">
    <citation type="submission" date="2023-11" db="EMBL/GenBank/DDBJ databases">
        <title>Genome assemblies of two species of porcelain crab, Petrolisthes cinctipes and Petrolisthes manimaculis (Anomura: Porcellanidae).</title>
        <authorList>
            <person name="Angst P."/>
        </authorList>
    </citation>
    <scope>NUCLEOTIDE SEQUENCE</scope>
    <source>
        <strain evidence="9">PB745_02</strain>
        <tissue evidence="9">Gill</tissue>
    </source>
</reference>
<feature type="region of interest" description="Disordered" evidence="7">
    <location>
        <begin position="31"/>
        <end position="72"/>
    </location>
</feature>
<dbReference type="InterPro" id="IPR010255">
    <property type="entry name" value="Haem_peroxidase_sf"/>
</dbReference>
<dbReference type="GO" id="GO:0020037">
    <property type="term" value="F:heme binding"/>
    <property type="evidence" value="ECO:0007669"/>
    <property type="project" value="InterPro"/>
</dbReference>
<evidence type="ECO:0000256" key="6">
    <source>
        <dbReference type="PIRSR" id="PIRSR619791-2"/>
    </source>
</evidence>
<feature type="compositionally biased region" description="Gly residues" evidence="7">
    <location>
        <begin position="37"/>
        <end position="68"/>
    </location>
</feature>
<comment type="caution">
    <text evidence="9">The sequence shown here is derived from an EMBL/GenBank/DDBJ whole genome shotgun (WGS) entry which is preliminary data.</text>
</comment>
<name>A0AAE1NTN4_9EUCA</name>
<dbReference type="GO" id="GO:0004601">
    <property type="term" value="F:peroxidase activity"/>
    <property type="evidence" value="ECO:0007669"/>
    <property type="project" value="UniProtKB-KW"/>
</dbReference>
<evidence type="ECO:0000256" key="2">
    <source>
        <dbReference type="ARBA" id="ARBA00022525"/>
    </source>
</evidence>
<feature type="binding site" description="axial binding residue" evidence="6">
    <location>
        <position position="697"/>
    </location>
    <ligand>
        <name>heme b</name>
        <dbReference type="ChEBI" id="CHEBI:60344"/>
    </ligand>
    <ligandPart>
        <name>Fe</name>
        <dbReference type="ChEBI" id="CHEBI:18248"/>
    </ligandPart>
</feature>
<keyword evidence="5" id="KW-0325">Glycoprotein</keyword>
<dbReference type="CDD" id="cd09823">
    <property type="entry name" value="peroxinectin_like"/>
    <property type="match status" value="1"/>
</dbReference>
<dbReference type="Pfam" id="PF03098">
    <property type="entry name" value="An_peroxidase"/>
    <property type="match status" value="2"/>
</dbReference>
<keyword evidence="4 8" id="KW-0732">Signal</keyword>
<evidence type="ECO:0000256" key="5">
    <source>
        <dbReference type="ARBA" id="ARBA00023180"/>
    </source>
</evidence>
<dbReference type="GO" id="GO:0006979">
    <property type="term" value="P:response to oxidative stress"/>
    <property type="evidence" value="ECO:0007669"/>
    <property type="project" value="InterPro"/>
</dbReference>
<keyword evidence="6" id="KW-0408">Iron</keyword>
<gene>
    <name evidence="9" type="ORF">Pmani_031488</name>
</gene>
<proteinExistence type="predicted"/>
<dbReference type="InterPro" id="IPR037120">
    <property type="entry name" value="Haem_peroxidase_sf_animal"/>
</dbReference>
<dbReference type="GO" id="GO:0005576">
    <property type="term" value="C:extracellular region"/>
    <property type="evidence" value="ECO:0007669"/>
    <property type="project" value="UniProtKB-SubCell"/>
</dbReference>
<dbReference type="FunFam" id="1.10.640.10:FF:000003">
    <property type="entry name" value="chorion peroxidase"/>
    <property type="match status" value="1"/>
</dbReference>